<evidence type="ECO:0000313" key="16">
    <source>
        <dbReference type="EMBL" id="KAK3267084.1"/>
    </source>
</evidence>
<dbReference type="Gene3D" id="2.30.30.380">
    <property type="entry name" value="Zn-finger domain of Sec23/24"/>
    <property type="match status" value="1"/>
</dbReference>
<evidence type="ECO:0000313" key="17">
    <source>
        <dbReference type="Proteomes" id="UP001190700"/>
    </source>
</evidence>
<dbReference type="InterPro" id="IPR006900">
    <property type="entry name" value="Sec23/24_helical_dom"/>
</dbReference>
<evidence type="ECO:0000256" key="4">
    <source>
        <dbReference type="ARBA" id="ARBA00022824"/>
    </source>
</evidence>
<dbReference type="GO" id="GO:0005789">
    <property type="term" value="C:endoplasmic reticulum membrane"/>
    <property type="evidence" value="ECO:0007669"/>
    <property type="project" value="UniProtKB-SubCell"/>
</dbReference>
<dbReference type="Pfam" id="PF04815">
    <property type="entry name" value="Sec23_helical"/>
    <property type="match status" value="1"/>
</dbReference>
<dbReference type="Gene3D" id="1.20.120.730">
    <property type="entry name" value="Sec23/Sec24 helical domain"/>
    <property type="match status" value="1"/>
</dbReference>
<dbReference type="FunFam" id="3.40.50.410:FF:000008">
    <property type="entry name" value="Protein transport protein SEC23"/>
    <property type="match status" value="1"/>
</dbReference>
<dbReference type="Pfam" id="PF08033">
    <property type="entry name" value="Sec23_BS"/>
    <property type="match status" value="1"/>
</dbReference>
<organism evidence="16 17">
    <name type="scientific">Cymbomonas tetramitiformis</name>
    <dbReference type="NCBI Taxonomy" id="36881"/>
    <lineage>
        <taxon>Eukaryota</taxon>
        <taxon>Viridiplantae</taxon>
        <taxon>Chlorophyta</taxon>
        <taxon>Pyramimonadophyceae</taxon>
        <taxon>Pyramimonadales</taxon>
        <taxon>Pyramimonadaceae</taxon>
        <taxon>Cymbomonas</taxon>
    </lineage>
</organism>
<comment type="caution">
    <text evidence="16">The sequence shown here is derived from an EMBL/GenBank/DDBJ whole genome shotgun (WGS) entry which is preliminary data.</text>
</comment>
<dbReference type="Pfam" id="PF04810">
    <property type="entry name" value="zf-Sec23_Sec24"/>
    <property type="match status" value="1"/>
</dbReference>
<dbReference type="InterPro" id="IPR037364">
    <property type="entry name" value="Sec23"/>
</dbReference>
<dbReference type="SUPFAM" id="SSF82919">
    <property type="entry name" value="Zn-finger domain of Sec23/24"/>
    <property type="match status" value="1"/>
</dbReference>
<dbReference type="InterPro" id="IPR012990">
    <property type="entry name" value="Beta-sandwich_Sec23_24"/>
</dbReference>
<keyword evidence="17" id="KW-1185">Reference proteome</keyword>
<reference evidence="16 17" key="1">
    <citation type="journal article" date="2015" name="Genome Biol. Evol.">
        <title>Comparative Genomics of a Bacterivorous Green Alga Reveals Evolutionary Causalities and Consequences of Phago-Mixotrophic Mode of Nutrition.</title>
        <authorList>
            <person name="Burns J.A."/>
            <person name="Paasch A."/>
            <person name="Narechania A."/>
            <person name="Kim E."/>
        </authorList>
    </citation>
    <scope>NUCLEOTIDE SEQUENCE [LARGE SCALE GENOMIC DNA]</scope>
    <source>
        <strain evidence="16 17">PLY_AMNH</strain>
    </source>
</reference>
<dbReference type="EMBL" id="LGRX02012626">
    <property type="protein sequence ID" value="KAK3267084.1"/>
    <property type="molecule type" value="Genomic_DNA"/>
</dbReference>
<dbReference type="InterPro" id="IPR006895">
    <property type="entry name" value="Znf_Sec23_Sec24"/>
</dbReference>
<evidence type="ECO:0000259" key="13">
    <source>
        <dbReference type="Pfam" id="PF04811"/>
    </source>
</evidence>
<evidence type="ECO:0000256" key="5">
    <source>
        <dbReference type="ARBA" id="ARBA00022833"/>
    </source>
</evidence>
<proteinExistence type="inferred from homology"/>
<evidence type="ECO:0000256" key="1">
    <source>
        <dbReference type="ARBA" id="ARBA00009210"/>
    </source>
</evidence>
<evidence type="ECO:0000256" key="9">
    <source>
        <dbReference type="ARBA" id="ARBA00023329"/>
    </source>
</evidence>
<keyword evidence="8 11" id="KW-0472">Membrane</keyword>
<dbReference type="InterPro" id="IPR036175">
    <property type="entry name" value="Sec23/24_helical_dom_sf"/>
</dbReference>
<protein>
    <recommendedName>
        <fullName evidence="11">Protein transport protein SEC23</fullName>
    </recommendedName>
</protein>
<keyword evidence="3 11" id="KW-0479">Metal-binding</keyword>
<comment type="function">
    <text evidence="10 11">Component of the coat protein complex II (COPII) which promotes the formation of transport vesicles from the endoplasmic reticulum (ER). The coat has two main functions, the physical deformation of the endoplasmic reticulum membrane into vesicles and the selection of cargo molecules.</text>
</comment>
<dbReference type="InterPro" id="IPR036174">
    <property type="entry name" value="Znf_Sec23_Sec24_sf"/>
</dbReference>
<accession>A0AAE0FWC0</accession>
<evidence type="ECO:0000259" key="14">
    <source>
        <dbReference type="Pfam" id="PF04815"/>
    </source>
</evidence>
<dbReference type="AlphaFoldDB" id="A0AAE0FWC0"/>
<keyword evidence="2 11" id="KW-0813">Transport</keyword>
<comment type="subcellular location">
    <subcellularLocation>
        <location evidence="11">Cytoplasmic vesicle</location>
        <location evidence="11">COPII-coated vesicle membrane</location>
        <topology evidence="11">Peripheral membrane protein</topology>
        <orientation evidence="11">Cytoplasmic side</orientation>
    </subcellularLocation>
    <subcellularLocation>
        <location evidence="11">Endoplasmic reticulum membrane</location>
        <topology evidence="11">Peripheral membrane protein</topology>
        <orientation evidence="11">Cytoplasmic side</orientation>
    </subcellularLocation>
</comment>
<feature type="domain" description="Zinc finger Sec23/Sec24-type" evidence="12">
    <location>
        <begin position="53"/>
        <end position="91"/>
    </location>
</feature>
<keyword evidence="7 11" id="KW-0653">Protein transport</keyword>
<evidence type="ECO:0000256" key="6">
    <source>
        <dbReference type="ARBA" id="ARBA00022892"/>
    </source>
</evidence>
<dbReference type="Pfam" id="PF04811">
    <property type="entry name" value="Sec23_trunk"/>
    <property type="match status" value="1"/>
</dbReference>
<dbReference type="SUPFAM" id="SSF53300">
    <property type="entry name" value="vWA-like"/>
    <property type="match status" value="1"/>
</dbReference>
<dbReference type="Proteomes" id="UP001190700">
    <property type="component" value="Unassembled WGS sequence"/>
</dbReference>
<keyword evidence="6 11" id="KW-0931">ER-Golgi transport</keyword>
<evidence type="ECO:0000256" key="2">
    <source>
        <dbReference type="ARBA" id="ARBA00022448"/>
    </source>
</evidence>
<dbReference type="GO" id="GO:0006886">
    <property type="term" value="P:intracellular protein transport"/>
    <property type="evidence" value="ECO:0007669"/>
    <property type="project" value="InterPro"/>
</dbReference>
<feature type="domain" description="Sec23/Sec24 beta-sandwich" evidence="15">
    <location>
        <begin position="394"/>
        <end position="499"/>
    </location>
</feature>
<keyword evidence="9 11" id="KW-0968">Cytoplasmic vesicle</keyword>
<dbReference type="GO" id="GO:0030127">
    <property type="term" value="C:COPII vesicle coat"/>
    <property type="evidence" value="ECO:0007669"/>
    <property type="project" value="InterPro"/>
</dbReference>
<dbReference type="FunFam" id="1.20.120.730:FF:000005">
    <property type="entry name" value="Protein transport protein SEC23"/>
    <property type="match status" value="1"/>
</dbReference>
<dbReference type="InterPro" id="IPR006896">
    <property type="entry name" value="Sec23/24_trunk_dom"/>
</dbReference>
<feature type="domain" description="Sec23/Sec24 trunk" evidence="13">
    <location>
        <begin position="122"/>
        <end position="378"/>
    </location>
</feature>
<dbReference type="GO" id="GO:0090110">
    <property type="term" value="P:COPII-coated vesicle cargo loading"/>
    <property type="evidence" value="ECO:0007669"/>
    <property type="project" value="TreeGrafter"/>
</dbReference>
<dbReference type="Gene3D" id="2.60.40.1670">
    <property type="entry name" value="beta-sandwich domain of Sec23/24"/>
    <property type="match status" value="1"/>
</dbReference>
<dbReference type="GO" id="GO:0070971">
    <property type="term" value="C:endoplasmic reticulum exit site"/>
    <property type="evidence" value="ECO:0007669"/>
    <property type="project" value="TreeGrafter"/>
</dbReference>
<sequence>MDFNEIEAKEGVRLSWNVWPNNRVEATKCVVPLGAFVTPAKHLPDMPVVPYEPVRCRSCGACLNPFSRVDYVGKIWICPFCYSRNHFPPHYASIAENNLPAELFPNYTSIEYQLPQQAAVTAPVYLLVVDTCLAEDDLGALKASLTQALSLLPENALVGLVHVHELGFQDCSKSYVFRGSKEVSMAKIQDQLGMRGIQGRPAAQGQPAGGSNAGIDRFLLPLSDCEFQLSGVLEELQSDAFPATPEDRASRCTGIAMQVAVGLLGAGAAGTAGRVLLFLGGPCTEGPGAIVGKKKDEAIRQHKDINKDTVPYYKKAKKFYEAMSTELVKNGHVVDIFACALDQVGLAEMKIICERTGGVSVLAEGFHHQMFKESFRRLISREGASEASLGLAARGTFEVIPSRDVKVAGVIGPCAPLDKKSQAVADTPVGMGGTTAWRLCGLDAASTICCFFEVANPKADDKQGSPPQQQQFFLQFVTTRQLPSGEVRLRATTMTRAWTDGTNTQHLVAGFDQEASAVLLGRLAAFKMENDDEFDPMRWIDRKLINVAKRFGEFRKDDPQSFQLAPNMSIFPQFMFNLRRSQFVQVFNNSPDETAHYRMILQREGVVSSLIMIQPMLLSYSLSGASHMHIT</sequence>
<keyword evidence="5 11" id="KW-0862">Zinc</keyword>
<dbReference type="PANTHER" id="PTHR11141">
    <property type="entry name" value="PROTEIN TRANSPORT PROTEIN SEC23"/>
    <property type="match status" value="1"/>
</dbReference>
<dbReference type="Gene3D" id="3.40.50.410">
    <property type="entry name" value="von Willebrand factor, type A domain"/>
    <property type="match status" value="1"/>
</dbReference>
<evidence type="ECO:0000256" key="8">
    <source>
        <dbReference type="ARBA" id="ARBA00023136"/>
    </source>
</evidence>
<evidence type="ECO:0000259" key="12">
    <source>
        <dbReference type="Pfam" id="PF04810"/>
    </source>
</evidence>
<dbReference type="GO" id="GO:0005096">
    <property type="term" value="F:GTPase activator activity"/>
    <property type="evidence" value="ECO:0007669"/>
    <property type="project" value="TreeGrafter"/>
</dbReference>
<dbReference type="GO" id="GO:0008270">
    <property type="term" value="F:zinc ion binding"/>
    <property type="evidence" value="ECO:0007669"/>
    <property type="project" value="InterPro"/>
</dbReference>
<keyword evidence="4 11" id="KW-0256">Endoplasmic reticulum</keyword>
<dbReference type="SUPFAM" id="SSF81995">
    <property type="entry name" value="beta-sandwich domain of Sec23/24"/>
    <property type="match status" value="1"/>
</dbReference>
<evidence type="ECO:0000259" key="15">
    <source>
        <dbReference type="Pfam" id="PF08033"/>
    </source>
</evidence>
<dbReference type="PANTHER" id="PTHR11141:SF0">
    <property type="entry name" value="PROTEIN TRANSPORT PROTEIN SEC23"/>
    <property type="match status" value="1"/>
</dbReference>
<evidence type="ECO:0000256" key="11">
    <source>
        <dbReference type="RuleBase" id="RU365030"/>
    </source>
</evidence>
<evidence type="ECO:0000256" key="10">
    <source>
        <dbReference type="ARBA" id="ARBA00025471"/>
    </source>
</evidence>
<dbReference type="FunFam" id="2.30.30.380:FF:000001">
    <property type="entry name" value="Protein transport protein SEC23"/>
    <property type="match status" value="1"/>
</dbReference>
<keyword evidence="11" id="KW-0963">Cytoplasm</keyword>
<name>A0AAE0FWC0_9CHLO</name>
<evidence type="ECO:0000256" key="7">
    <source>
        <dbReference type="ARBA" id="ARBA00022927"/>
    </source>
</evidence>
<gene>
    <name evidence="16" type="ORF">CYMTET_24337</name>
</gene>
<dbReference type="InterPro" id="IPR036465">
    <property type="entry name" value="vWFA_dom_sf"/>
</dbReference>
<comment type="similarity">
    <text evidence="1 11">Belongs to the SEC23/SEC24 family. SEC23 subfamily.</text>
</comment>
<dbReference type="SUPFAM" id="SSF81811">
    <property type="entry name" value="Helical domain of Sec23/24"/>
    <property type="match status" value="1"/>
</dbReference>
<feature type="domain" description="Sec23/Sec24 helical" evidence="14">
    <location>
        <begin position="512"/>
        <end position="610"/>
    </location>
</feature>
<evidence type="ECO:0000256" key="3">
    <source>
        <dbReference type="ARBA" id="ARBA00022723"/>
    </source>
</evidence>